<dbReference type="AlphaFoldDB" id="A0AAN9RAY9"/>
<dbReference type="Gene3D" id="2.30.30.140">
    <property type="match status" value="1"/>
</dbReference>
<proteinExistence type="predicted"/>
<dbReference type="Pfam" id="PF11717">
    <property type="entry name" value="Tudor-knot"/>
    <property type="match status" value="1"/>
</dbReference>
<gene>
    <name evidence="3" type="ORF">VNO80_12884</name>
</gene>
<reference evidence="3 4" key="1">
    <citation type="submission" date="2024-01" db="EMBL/GenBank/DDBJ databases">
        <title>The genomes of 5 underutilized Papilionoideae crops provide insights into root nodulation and disease resistanc.</title>
        <authorList>
            <person name="Jiang F."/>
        </authorList>
    </citation>
    <scope>NUCLEOTIDE SEQUENCE [LARGE SCALE GENOMIC DNA]</scope>
    <source>
        <strain evidence="3">JINMINGXINNONG_FW02</strain>
        <tissue evidence="3">Leaves</tissue>
    </source>
</reference>
<dbReference type="Proteomes" id="UP001374584">
    <property type="component" value="Unassembled WGS sequence"/>
</dbReference>
<organism evidence="3 4">
    <name type="scientific">Phaseolus coccineus</name>
    <name type="common">Scarlet runner bean</name>
    <name type="synonym">Phaseolus multiflorus</name>
    <dbReference type="NCBI Taxonomy" id="3886"/>
    <lineage>
        <taxon>Eukaryota</taxon>
        <taxon>Viridiplantae</taxon>
        <taxon>Streptophyta</taxon>
        <taxon>Embryophyta</taxon>
        <taxon>Tracheophyta</taxon>
        <taxon>Spermatophyta</taxon>
        <taxon>Magnoliopsida</taxon>
        <taxon>eudicotyledons</taxon>
        <taxon>Gunneridae</taxon>
        <taxon>Pentapetalae</taxon>
        <taxon>rosids</taxon>
        <taxon>fabids</taxon>
        <taxon>Fabales</taxon>
        <taxon>Fabaceae</taxon>
        <taxon>Papilionoideae</taxon>
        <taxon>50 kb inversion clade</taxon>
        <taxon>NPAAA clade</taxon>
        <taxon>indigoferoid/millettioid clade</taxon>
        <taxon>Phaseoleae</taxon>
        <taxon>Phaseolus</taxon>
    </lineage>
</organism>
<evidence type="ECO:0000259" key="2">
    <source>
        <dbReference type="SMART" id="SM00298"/>
    </source>
</evidence>
<evidence type="ECO:0000313" key="4">
    <source>
        <dbReference type="Proteomes" id="UP001374584"/>
    </source>
</evidence>
<comment type="caution">
    <text evidence="3">The sequence shown here is derived from an EMBL/GenBank/DDBJ whole genome shotgun (WGS) entry which is preliminary data.</text>
</comment>
<sequence>MCRWRDDKYHPVKAIERRKVPNADYEYYVHYSELNRRVDEWVRLEQLHLDSVEAVVDERMEEKGATDRLQHDTPQEEEDRSDTCRGTSGVSFLTSFCKSTRNLQK</sequence>
<dbReference type="InterPro" id="IPR016197">
    <property type="entry name" value="Chromo-like_dom_sf"/>
</dbReference>
<protein>
    <recommendedName>
        <fullName evidence="2">Chromo domain-containing protein</fullName>
    </recommendedName>
</protein>
<accession>A0AAN9RAY9</accession>
<feature type="compositionally biased region" description="Basic and acidic residues" evidence="1">
    <location>
        <begin position="61"/>
        <end position="74"/>
    </location>
</feature>
<evidence type="ECO:0000313" key="3">
    <source>
        <dbReference type="EMBL" id="KAK7364324.1"/>
    </source>
</evidence>
<dbReference type="SUPFAM" id="SSF54160">
    <property type="entry name" value="Chromo domain-like"/>
    <property type="match status" value="1"/>
</dbReference>
<keyword evidence="4" id="KW-1185">Reference proteome</keyword>
<dbReference type="InterPro" id="IPR025995">
    <property type="entry name" value="Tudor-knot"/>
</dbReference>
<feature type="region of interest" description="Disordered" evidence="1">
    <location>
        <begin position="61"/>
        <end position="86"/>
    </location>
</feature>
<dbReference type="EMBL" id="JAYMYR010000005">
    <property type="protein sequence ID" value="KAK7364324.1"/>
    <property type="molecule type" value="Genomic_DNA"/>
</dbReference>
<dbReference type="InterPro" id="IPR000953">
    <property type="entry name" value="Chromo/chromo_shadow_dom"/>
</dbReference>
<dbReference type="SMART" id="SM00298">
    <property type="entry name" value="CHROMO"/>
    <property type="match status" value="1"/>
</dbReference>
<evidence type="ECO:0000256" key="1">
    <source>
        <dbReference type="SAM" id="MobiDB-lite"/>
    </source>
</evidence>
<feature type="domain" description="Chromo" evidence="2">
    <location>
        <begin position="8"/>
        <end position="64"/>
    </location>
</feature>
<name>A0AAN9RAY9_PHACN</name>